<sequence length="139" mass="15194">MNAATPTDSFEAFIAALPAERQEPARQLWQLVRATVPAGYTEHIGRKFLEFRAGKEMCLALANQKSYLSLHVIPVYMMPGLRERLLAAAPKLKMGKGCLNFKRLEELPTAALAEVIAATSMADFLAQMQAARSAGRATS</sequence>
<reference evidence="2 3" key="1">
    <citation type="submission" date="2020-09" db="EMBL/GenBank/DDBJ databases">
        <authorList>
            <person name="Kim M.K."/>
        </authorList>
    </citation>
    <scope>NUCLEOTIDE SEQUENCE [LARGE SCALE GENOMIC DNA]</scope>
    <source>
        <strain evidence="2 3">BT189</strain>
    </source>
</reference>
<proteinExistence type="predicted"/>
<accession>A0ABR8JKH0</accession>
<comment type="caution">
    <text evidence="2">The sequence shown here is derived from an EMBL/GenBank/DDBJ whole genome shotgun (WGS) entry which is preliminary data.</text>
</comment>
<dbReference type="RefSeq" id="WP_190921793.1">
    <property type="nucleotide sequence ID" value="NZ_JACXAC010000001.1"/>
</dbReference>
<keyword evidence="3" id="KW-1185">Reference proteome</keyword>
<dbReference type="Proteomes" id="UP000606003">
    <property type="component" value="Unassembled WGS sequence"/>
</dbReference>
<dbReference type="SUPFAM" id="SSF159888">
    <property type="entry name" value="YdhG-like"/>
    <property type="match status" value="1"/>
</dbReference>
<dbReference type="Gene3D" id="3.90.1150.200">
    <property type="match status" value="1"/>
</dbReference>
<dbReference type="EMBL" id="JACXAC010000001">
    <property type="protein sequence ID" value="MBD2720495.1"/>
    <property type="molecule type" value="Genomic_DNA"/>
</dbReference>
<feature type="domain" description="YdhG-like" evidence="1">
    <location>
        <begin position="21"/>
        <end position="118"/>
    </location>
</feature>
<name>A0ABR8JKH0_9BACT</name>
<dbReference type="InterPro" id="IPR014922">
    <property type="entry name" value="YdhG-like"/>
</dbReference>
<dbReference type="Pfam" id="PF08818">
    <property type="entry name" value="DUF1801"/>
    <property type="match status" value="1"/>
</dbReference>
<organism evidence="2 3">
    <name type="scientific">Hymenobacter armeniacus</name>
    <dbReference type="NCBI Taxonomy" id="2771358"/>
    <lineage>
        <taxon>Bacteria</taxon>
        <taxon>Pseudomonadati</taxon>
        <taxon>Bacteroidota</taxon>
        <taxon>Cytophagia</taxon>
        <taxon>Cytophagales</taxon>
        <taxon>Hymenobacteraceae</taxon>
        <taxon>Hymenobacter</taxon>
    </lineage>
</organism>
<evidence type="ECO:0000313" key="3">
    <source>
        <dbReference type="Proteomes" id="UP000606003"/>
    </source>
</evidence>
<evidence type="ECO:0000313" key="2">
    <source>
        <dbReference type="EMBL" id="MBD2720495.1"/>
    </source>
</evidence>
<gene>
    <name evidence="2" type="ORF">IC234_00030</name>
</gene>
<evidence type="ECO:0000259" key="1">
    <source>
        <dbReference type="Pfam" id="PF08818"/>
    </source>
</evidence>
<protein>
    <submittedName>
        <fullName evidence="2">DUF1801 domain-containing protein</fullName>
    </submittedName>
</protein>